<name>A0AAQ4F2P8_AMBAM</name>
<keyword evidence="2" id="KW-1185">Reference proteome</keyword>
<organism evidence="1 2">
    <name type="scientific">Amblyomma americanum</name>
    <name type="common">Lone star tick</name>
    <dbReference type="NCBI Taxonomy" id="6943"/>
    <lineage>
        <taxon>Eukaryota</taxon>
        <taxon>Metazoa</taxon>
        <taxon>Ecdysozoa</taxon>
        <taxon>Arthropoda</taxon>
        <taxon>Chelicerata</taxon>
        <taxon>Arachnida</taxon>
        <taxon>Acari</taxon>
        <taxon>Parasitiformes</taxon>
        <taxon>Ixodida</taxon>
        <taxon>Ixodoidea</taxon>
        <taxon>Ixodidae</taxon>
        <taxon>Amblyomminae</taxon>
        <taxon>Amblyomma</taxon>
    </lineage>
</organism>
<evidence type="ECO:0000313" key="2">
    <source>
        <dbReference type="Proteomes" id="UP001321473"/>
    </source>
</evidence>
<sequence>MSRFLDQTITKCFCWQDPELIRYRKRNFVDAVKTLKALAALLKNGCFDICDAVILFTSSQKQDYLGPQ</sequence>
<dbReference type="EMBL" id="JARKHS020008139">
    <property type="protein sequence ID" value="KAK8781035.1"/>
    <property type="molecule type" value="Genomic_DNA"/>
</dbReference>
<comment type="caution">
    <text evidence="1">The sequence shown here is derived from an EMBL/GenBank/DDBJ whole genome shotgun (WGS) entry which is preliminary data.</text>
</comment>
<evidence type="ECO:0000313" key="1">
    <source>
        <dbReference type="EMBL" id="KAK8781035.1"/>
    </source>
</evidence>
<reference evidence="1 2" key="1">
    <citation type="journal article" date="2023" name="Arcadia Sci">
        <title>De novo assembly of a long-read Amblyomma americanum tick genome.</title>
        <authorList>
            <person name="Chou S."/>
            <person name="Poskanzer K.E."/>
            <person name="Rollins M."/>
            <person name="Thuy-Boun P.S."/>
        </authorList>
    </citation>
    <scope>NUCLEOTIDE SEQUENCE [LARGE SCALE GENOMIC DNA]</scope>
    <source>
        <strain evidence="1">F_SG_1</strain>
        <tissue evidence="1">Salivary glands</tissue>
    </source>
</reference>
<proteinExistence type="predicted"/>
<dbReference type="Proteomes" id="UP001321473">
    <property type="component" value="Unassembled WGS sequence"/>
</dbReference>
<gene>
    <name evidence="1" type="ORF">V5799_017626</name>
</gene>
<dbReference type="AlphaFoldDB" id="A0AAQ4F2P8"/>
<protein>
    <submittedName>
        <fullName evidence="1">Uncharacterized protein</fullName>
    </submittedName>
</protein>
<accession>A0AAQ4F2P8</accession>